<evidence type="ECO:0000313" key="9">
    <source>
        <dbReference type="Proteomes" id="UP000002383"/>
    </source>
</evidence>
<keyword evidence="9" id="KW-1185">Reference proteome</keyword>
<dbReference type="RefSeq" id="WP_012638420.1">
    <property type="nucleotide sequence ID" value="NC_011901.1"/>
</dbReference>
<proteinExistence type="predicted"/>
<dbReference type="GO" id="GO:0055085">
    <property type="term" value="P:transmembrane transport"/>
    <property type="evidence" value="ECO:0007669"/>
    <property type="project" value="InterPro"/>
</dbReference>
<dbReference type="CDD" id="cd07042">
    <property type="entry name" value="STAS_SulP_like_sulfate_transporter"/>
    <property type="match status" value="1"/>
</dbReference>
<sequence precursor="true">MPNPWLYRLLPFLNWFPMSPRAVRGDLIAGLSVAMVLIPQGMAYAALAGLPVVYGLYASAVPVIVATLWGSSRFLHTGPTAMLSLLSAAAVAPFAVLGTERFIEISVMLALLVGLLRLGLGVFRMNVIMNFVSQPVIVGFTNAAALIIGLSLLNTFLNVPRTSSGSFLVDLWHVVEQIGQAHPLTLLIGLGALAILVVGQKINKRIPWVLVVVVLGTLLSAAIGFERKAETRLDAIDAPEVIRTLEAWDQGNRRLTEIAAQLTELNAQLDTLRHRGDFDAQLEARLLELQHTQKELRKDVNELRAESHAIRLSPVPGTGSGETTRWRLAQEGDSFYRPEAIRQGQLILSGGGKVVGEVPRGLPSFSVPHFDLELMLALLPAALVMALIGFMEATSISRALAAQTREKIDGNQELIGQGLANIAGSFFQSYTVSGSFSRSAVAFRSGAQSGLFAIVSALTAMLAMLFLTPYLYHLPQAVLAAIVMSAVFGLIDFRSLFKAWQVNRADAVAGALTFAVTLYAAPDLAGGVIVGVLAATFLFLVGTVKPRSEIQGLRQDGVLAGAITHDLAPISDRFVVLRFDASLVFMNVAHFEEAVLDALSRFPRAEALLVLGDSINRLDASGAEKLRALTADLKKTGVTLMFSGLKRPVRRAFERAGLVEVLGEDNLLSSKYQAICVLKERYAGEVPVQASQEAEPGRNGPV</sequence>
<evidence type="ECO:0000256" key="4">
    <source>
        <dbReference type="ARBA" id="ARBA00023136"/>
    </source>
</evidence>
<feature type="transmembrane region" description="Helical" evidence="6">
    <location>
        <begin position="135"/>
        <end position="157"/>
    </location>
</feature>
<dbReference type="EMBL" id="CP001339">
    <property type="protein sequence ID" value="ACL72938.1"/>
    <property type="molecule type" value="Genomic_DNA"/>
</dbReference>
<keyword evidence="2 6" id="KW-0812">Transmembrane</keyword>
<keyword evidence="4 6" id="KW-0472">Membrane</keyword>
<evidence type="ECO:0000256" key="6">
    <source>
        <dbReference type="SAM" id="Phobius"/>
    </source>
</evidence>
<dbReference type="GO" id="GO:0016020">
    <property type="term" value="C:membrane"/>
    <property type="evidence" value="ECO:0007669"/>
    <property type="project" value="UniProtKB-SubCell"/>
</dbReference>
<feature type="coiled-coil region" evidence="5">
    <location>
        <begin position="255"/>
        <end position="306"/>
    </location>
</feature>
<dbReference type="Pfam" id="PF01740">
    <property type="entry name" value="STAS"/>
    <property type="match status" value="1"/>
</dbReference>
<evidence type="ECO:0000313" key="8">
    <source>
        <dbReference type="EMBL" id="ACL72938.1"/>
    </source>
</evidence>
<dbReference type="OrthoDB" id="9769739at2"/>
<dbReference type="HOGENOM" id="CLU_003182_13_2_6"/>
<feature type="transmembrane region" description="Helical" evidence="6">
    <location>
        <begin position="206"/>
        <end position="225"/>
    </location>
</feature>
<dbReference type="eggNOG" id="COG0659">
    <property type="taxonomic scope" value="Bacteria"/>
</dbReference>
<reference evidence="8 9" key="1">
    <citation type="journal article" date="2011" name="Stand. Genomic Sci.">
        <title>Complete genome sequence of 'Thioalkalivibrio sulfidophilus' HL-EbGr7.</title>
        <authorList>
            <person name="Muyzer G."/>
            <person name="Sorokin D.Y."/>
            <person name="Mavromatis K."/>
            <person name="Lapidus A."/>
            <person name="Clum A."/>
            <person name="Ivanova N."/>
            <person name="Pati A."/>
            <person name="d'Haeseleer P."/>
            <person name="Woyke T."/>
            <person name="Kyrpides N.C."/>
        </authorList>
    </citation>
    <scope>NUCLEOTIDE SEQUENCE [LARGE SCALE GENOMIC DNA]</scope>
    <source>
        <strain evidence="8 9">HL-EbGR7</strain>
    </source>
</reference>
<dbReference type="InterPro" id="IPR011547">
    <property type="entry name" value="SLC26A/SulP_dom"/>
</dbReference>
<keyword evidence="3 6" id="KW-1133">Transmembrane helix</keyword>
<dbReference type="SUPFAM" id="SSF52091">
    <property type="entry name" value="SpoIIaa-like"/>
    <property type="match status" value="1"/>
</dbReference>
<feature type="transmembrane region" description="Helical" evidence="6">
    <location>
        <begin position="374"/>
        <end position="391"/>
    </location>
</feature>
<keyword evidence="5" id="KW-0175">Coiled coil</keyword>
<dbReference type="PANTHER" id="PTHR11814">
    <property type="entry name" value="SULFATE TRANSPORTER"/>
    <property type="match status" value="1"/>
</dbReference>
<evidence type="ECO:0000256" key="3">
    <source>
        <dbReference type="ARBA" id="ARBA00022989"/>
    </source>
</evidence>
<organism evidence="8 9">
    <name type="scientific">Thioalkalivibrio sulfidiphilus (strain HL-EbGR7)</name>
    <dbReference type="NCBI Taxonomy" id="396588"/>
    <lineage>
        <taxon>Bacteria</taxon>
        <taxon>Pseudomonadati</taxon>
        <taxon>Pseudomonadota</taxon>
        <taxon>Gammaproteobacteria</taxon>
        <taxon>Chromatiales</taxon>
        <taxon>Ectothiorhodospiraceae</taxon>
        <taxon>Thioalkalivibrio</taxon>
    </lineage>
</organism>
<accession>B8GSN4</accession>
<evidence type="ECO:0000256" key="5">
    <source>
        <dbReference type="SAM" id="Coils"/>
    </source>
</evidence>
<dbReference type="STRING" id="396588.Tgr7_1857"/>
<feature type="transmembrane region" description="Helical" evidence="6">
    <location>
        <begin position="52"/>
        <end position="69"/>
    </location>
</feature>
<dbReference type="Pfam" id="PF00916">
    <property type="entry name" value="Sulfate_transp"/>
    <property type="match status" value="2"/>
</dbReference>
<gene>
    <name evidence="8" type="ordered locus">Tgr7_1857</name>
</gene>
<dbReference type="KEGG" id="tgr:Tgr7_1857"/>
<feature type="transmembrane region" description="Helical" evidence="6">
    <location>
        <begin position="81"/>
        <end position="99"/>
    </location>
</feature>
<feature type="transmembrane region" description="Helical" evidence="6">
    <location>
        <begin position="527"/>
        <end position="544"/>
    </location>
</feature>
<name>B8GSN4_THISH</name>
<dbReference type="Proteomes" id="UP000002383">
    <property type="component" value="Chromosome"/>
</dbReference>
<feature type="transmembrane region" description="Helical" evidence="6">
    <location>
        <begin position="451"/>
        <end position="472"/>
    </location>
</feature>
<dbReference type="AlphaFoldDB" id="B8GSN4"/>
<feature type="transmembrane region" description="Helical" evidence="6">
    <location>
        <begin position="478"/>
        <end position="497"/>
    </location>
</feature>
<dbReference type="InterPro" id="IPR001902">
    <property type="entry name" value="SLC26A/SulP_fam"/>
</dbReference>
<dbReference type="PROSITE" id="PS50801">
    <property type="entry name" value="STAS"/>
    <property type="match status" value="1"/>
</dbReference>
<comment type="subcellular location">
    <subcellularLocation>
        <location evidence="1">Membrane</location>
        <topology evidence="1">Multi-pass membrane protein</topology>
    </subcellularLocation>
</comment>
<protein>
    <submittedName>
        <fullName evidence="8">Sulphate transporter</fullName>
    </submittedName>
</protein>
<dbReference type="InterPro" id="IPR002645">
    <property type="entry name" value="STAS_dom"/>
</dbReference>
<evidence type="ECO:0000256" key="1">
    <source>
        <dbReference type="ARBA" id="ARBA00004141"/>
    </source>
</evidence>
<feature type="transmembrane region" description="Helical" evidence="6">
    <location>
        <begin position="177"/>
        <end position="199"/>
    </location>
</feature>
<feature type="domain" description="STAS" evidence="7">
    <location>
        <begin position="564"/>
        <end position="678"/>
    </location>
</feature>
<feature type="transmembrane region" description="Helical" evidence="6">
    <location>
        <begin position="105"/>
        <end position="123"/>
    </location>
</feature>
<evidence type="ECO:0000256" key="2">
    <source>
        <dbReference type="ARBA" id="ARBA00022692"/>
    </source>
</evidence>
<dbReference type="Gene3D" id="3.30.750.24">
    <property type="entry name" value="STAS domain"/>
    <property type="match status" value="1"/>
</dbReference>
<evidence type="ECO:0000259" key="7">
    <source>
        <dbReference type="PROSITE" id="PS50801"/>
    </source>
</evidence>
<dbReference type="InterPro" id="IPR036513">
    <property type="entry name" value="STAS_dom_sf"/>
</dbReference>